<evidence type="ECO:0000256" key="2">
    <source>
        <dbReference type="ARBA" id="ARBA00022840"/>
    </source>
</evidence>
<proteinExistence type="predicted"/>
<dbReference type="PROSITE" id="PS50893">
    <property type="entry name" value="ABC_TRANSPORTER_2"/>
    <property type="match status" value="1"/>
</dbReference>
<name>A0A267GYI2_9PLAT</name>
<keyword evidence="3" id="KW-1133">Transmembrane helix</keyword>
<keyword evidence="6" id="KW-1185">Reference proteome</keyword>
<feature type="transmembrane region" description="Helical" evidence="3">
    <location>
        <begin position="350"/>
        <end position="368"/>
    </location>
</feature>
<dbReference type="OrthoDB" id="8061355at2759"/>
<feature type="transmembrane region" description="Helical" evidence="3">
    <location>
        <begin position="310"/>
        <end position="330"/>
    </location>
</feature>
<dbReference type="EMBL" id="NIVC01000094">
    <property type="protein sequence ID" value="PAA91101.1"/>
    <property type="molecule type" value="Genomic_DNA"/>
</dbReference>
<feature type="transmembrane region" description="Helical" evidence="3">
    <location>
        <begin position="44"/>
        <end position="65"/>
    </location>
</feature>
<evidence type="ECO:0000259" key="4">
    <source>
        <dbReference type="PROSITE" id="PS50893"/>
    </source>
</evidence>
<keyword evidence="2" id="KW-0067">ATP-binding</keyword>
<evidence type="ECO:0000256" key="3">
    <source>
        <dbReference type="SAM" id="Phobius"/>
    </source>
</evidence>
<dbReference type="InterPro" id="IPR027417">
    <property type="entry name" value="P-loop_NTPase"/>
</dbReference>
<evidence type="ECO:0000313" key="6">
    <source>
        <dbReference type="Proteomes" id="UP000215902"/>
    </source>
</evidence>
<keyword evidence="1" id="KW-0547">Nucleotide-binding</keyword>
<comment type="caution">
    <text evidence="5">The sequence shown here is derived from an EMBL/GenBank/DDBJ whole genome shotgun (WGS) entry which is preliminary data.</text>
</comment>
<keyword evidence="3" id="KW-0472">Membrane</keyword>
<feature type="transmembrane region" description="Helical" evidence="3">
    <location>
        <begin position="1302"/>
        <end position="1324"/>
    </location>
</feature>
<dbReference type="CDD" id="cd03263">
    <property type="entry name" value="ABC_subfamily_A"/>
    <property type="match status" value="1"/>
</dbReference>
<reference evidence="5 6" key="1">
    <citation type="submission" date="2017-06" db="EMBL/GenBank/DDBJ databases">
        <title>A platform for efficient transgenesis in Macrostomum lignano, a flatworm model organism for stem cell research.</title>
        <authorList>
            <person name="Berezikov E."/>
        </authorList>
    </citation>
    <scope>NUCLEOTIDE SEQUENCE [LARGE SCALE GENOMIC DNA]</scope>
    <source>
        <strain evidence="5">DV1</strain>
        <tissue evidence="5">Whole organism</tissue>
    </source>
</reference>
<dbReference type="GO" id="GO:0016887">
    <property type="term" value="F:ATP hydrolysis activity"/>
    <property type="evidence" value="ECO:0007669"/>
    <property type="project" value="InterPro"/>
</dbReference>
<feature type="transmembrane region" description="Helical" evidence="3">
    <location>
        <begin position="1254"/>
        <end position="1277"/>
    </location>
</feature>
<gene>
    <name evidence="5" type="ORF">BOX15_Mlig017402g3</name>
</gene>
<feature type="transmembrane region" description="Helical" evidence="3">
    <location>
        <begin position="1225"/>
        <end position="1247"/>
    </location>
</feature>
<dbReference type="SUPFAM" id="SSF52540">
    <property type="entry name" value="P-loop containing nucleoside triphosphate hydrolases"/>
    <property type="match status" value="2"/>
</dbReference>
<dbReference type="Gene3D" id="3.40.50.300">
    <property type="entry name" value="P-loop containing nucleotide triphosphate hydrolases"/>
    <property type="match status" value="2"/>
</dbReference>
<feature type="transmembrane region" description="Helical" evidence="3">
    <location>
        <begin position="1167"/>
        <end position="1184"/>
    </location>
</feature>
<dbReference type="InterPro" id="IPR003439">
    <property type="entry name" value="ABC_transporter-like_ATP-bd"/>
</dbReference>
<dbReference type="GO" id="GO:0005524">
    <property type="term" value="F:ATP binding"/>
    <property type="evidence" value="ECO:0007669"/>
    <property type="project" value="UniProtKB-KW"/>
</dbReference>
<feature type="transmembrane region" description="Helical" evidence="3">
    <location>
        <begin position="20"/>
        <end position="37"/>
    </location>
</feature>
<feature type="transmembrane region" description="Helical" evidence="3">
    <location>
        <begin position="268"/>
        <end position="289"/>
    </location>
</feature>
<accession>A0A267GYI2</accession>
<dbReference type="InterPro" id="IPR003593">
    <property type="entry name" value="AAA+_ATPase"/>
</dbReference>
<feature type="domain" description="ABC transporter" evidence="4">
    <location>
        <begin position="524"/>
        <end position="762"/>
    </location>
</feature>
<dbReference type="GO" id="GO:0005319">
    <property type="term" value="F:lipid transporter activity"/>
    <property type="evidence" value="ECO:0007669"/>
    <property type="project" value="TreeGrafter"/>
</dbReference>
<dbReference type="SMART" id="SM00382">
    <property type="entry name" value="AAA"/>
    <property type="match status" value="1"/>
</dbReference>
<dbReference type="GO" id="GO:0140359">
    <property type="term" value="F:ABC-type transporter activity"/>
    <property type="evidence" value="ECO:0007669"/>
    <property type="project" value="InterPro"/>
</dbReference>
<feature type="transmembrane region" description="Helical" evidence="3">
    <location>
        <begin position="1082"/>
        <end position="1104"/>
    </location>
</feature>
<feature type="transmembrane region" description="Helical" evidence="3">
    <location>
        <begin position="375"/>
        <end position="395"/>
    </location>
</feature>
<dbReference type="STRING" id="282301.A0A267GYI2"/>
<feature type="transmembrane region" description="Helical" evidence="3">
    <location>
        <begin position="1191"/>
        <end position="1219"/>
    </location>
</feature>
<feature type="transmembrane region" description="Helical" evidence="3">
    <location>
        <begin position="1116"/>
        <end position="1134"/>
    </location>
</feature>
<dbReference type="Proteomes" id="UP000215902">
    <property type="component" value="Unassembled WGS sequence"/>
</dbReference>
<feature type="transmembrane region" description="Helical" evidence="3">
    <location>
        <begin position="446"/>
        <end position="468"/>
    </location>
</feature>
<sequence length="1484" mass="164585">MPLDPSKKQPSAVPKPEQNLSAGGFFEQFVLLLLLLLKLKAWRLLVIVVPIALMMSNLYVLPIAAVSLKGDVSSSLDEINANKTVILYTASDFAASKSKVLVDRSAFPAEAAAATSFMTAAGGNADWIEDCGPETDCRERFNIHRTNPAIVALIRYSKTPEKSRTVLECLGKIFMPTSTLFRDIRCAFLYKVLILSTQKRLGLDRFADVQQFEVFYKDPSLKPTRKPTERNNIKKRNIAASISLPQSICAKYIKKNSFIRLIHATVRFTVSLAAGGVTFYMLISTITCVRALKTGGFLQRLFRSGLSVSVYWLVIWLITLVECLLFAGVFTASNALQCPGVFPASAMARLFVFFTLFCLNFAAVLLLLELLMPSTIGLSILATVISIGLLVTEFIKPPPQEKYKFLLYIFSPLFATEYITKLLSSEVRRQFSEIKQEDDSGRLSQIQNWTVIGLLLLFLLLTYLDFILSSGNGLCLPPQYPFMPAFWSQRGKKDENDTAQGAGQVTAEKAEPHIEPVMGLSPIIAVNDITKTYRSLCFCCSDVPAVLKKLSCKIYRGQITALIGHNGAGKSTLVKILTGDELPDEGTAYIGGCLVTNPLLRLSLRGRISLCPQFDDLCDALTVMDCIRVTMLSRLASKSELEKARSMLQRLGLEDKENVRLSDLSGGQKRKVSTILALLGDPDVVFLDEPTSGLDPVSRRQLWQLLQEEKSCRSIILCTQFMDEADILADRKIFLCGGKIVCAGSSMFLKRAFGCSFTLNVSLKSKTGVQPLLTKLKQIRVKSHIDTELQLEVPAMDSAVLTEAVQILETSGEVETFGLSQASLDDVFMRLGGMDSEDIIKAFRAGTLLLPQRTEILSVPVETPEVKEASDQLMTSSTKMRTFVTGQFAALFKINIKRQVRVKANLASRFLVPAALLTLMAVSTATSKTGFKKVKESKLELMQMDILVKPMLFRVEDFGIQAIPIVCISDGAANYISVDDCKRLALRDATKKDEPLPPIVIEKPPFLGIEELMSDKIFHDHVYYMLWNYRFIDDNKKWYTPCVLYYASSWQKNVSNKGRSVSIGVFFGKDISQSKVHIHRRALVAMLNFFGMAGYENTTALAVINSRETRLARTGWPLIVFLLVIPLLPISYLSDPVEDICSRVRGYLLSTGMTHLAYWINTFLMHWVQYAIFYALAIGLLMVTEAYRRAYLILAALLPLFFFGLVSNLLTMYAIAVFIKTHNTLVSTVCVLVGVLLPAAFALLTYFPAYIFNVLIWTVPPAAPTGLVFHCMLYYFFKAEYYQTVDGSELPGMAESLWKQQEILNCLIAMPVHIIILSGIIFFVEKKEVVKEILCHGGSQTMPNKPESDMEEGARKETERVLAAPRNSKNVLEVRKLQKIHANGVHAVRGITFGTMAGEIFGLLGANGAGKSTSMSVIVGEEAATEGVCEVRVHDGAWVSGREGATIGAIGYCPQHNPLFNSITVAEHIRFYAAIRGLDTIEAE</sequence>
<protein>
    <recommendedName>
        <fullName evidence="4">ABC transporter domain-containing protein</fullName>
    </recommendedName>
</protein>
<dbReference type="Pfam" id="PF00005">
    <property type="entry name" value="ABC_tran"/>
    <property type="match status" value="2"/>
</dbReference>
<dbReference type="GO" id="GO:0016020">
    <property type="term" value="C:membrane"/>
    <property type="evidence" value="ECO:0007669"/>
    <property type="project" value="InterPro"/>
</dbReference>
<evidence type="ECO:0000256" key="1">
    <source>
        <dbReference type="ARBA" id="ARBA00022741"/>
    </source>
</evidence>
<dbReference type="PANTHER" id="PTHR19229">
    <property type="entry name" value="ATP-BINDING CASSETTE TRANSPORTER SUBFAMILY A ABCA"/>
    <property type="match status" value="1"/>
</dbReference>
<evidence type="ECO:0000313" key="5">
    <source>
        <dbReference type="EMBL" id="PAA91101.1"/>
    </source>
</evidence>
<dbReference type="InterPro" id="IPR026082">
    <property type="entry name" value="ABCA"/>
</dbReference>
<dbReference type="PANTHER" id="PTHR19229:SF250">
    <property type="entry name" value="ABC TRANSPORTER DOMAIN-CONTAINING PROTEIN-RELATED"/>
    <property type="match status" value="1"/>
</dbReference>
<feature type="transmembrane region" description="Helical" evidence="3">
    <location>
        <begin position="407"/>
        <end position="425"/>
    </location>
</feature>
<organism evidence="5 6">
    <name type="scientific">Macrostomum lignano</name>
    <dbReference type="NCBI Taxonomy" id="282301"/>
    <lineage>
        <taxon>Eukaryota</taxon>
        <taxon>Metazoa</taxon>
        <taxon>Spiralia</taxon>
        <taxon>Lophotrochozoa</taxon>
        <taxon>Platyhelminthes</taxon>
        <taxon>Rhabditophora</taxon>
        <taxon>Macrostomorpha</taxon>
        <taxon>Macrostomida</taxon>
        <taxon>Macrostomidae</taxon>
        <taxon>Macrostomum</taxon>
    </lineage>
</organism>
<keyword evidence="3" id="KW-0812">Transmembrane</keyword>